<reference evidence="1 2" key="1">
    <citation type="submission" date="2023-07" db="EMBL/GenBank/DDBJ databases">
        <title>Genomic Encyclopedia of Type Strains, Phase IV (KMG-IV): sequencing the most valuable type-strain genomes for metagenomic binning, comparative biology and taxonomic classification.</title>
        <authorList>
            <person name="Goeker M."/>
        </authorList>
    </citation>
    <scope>NUCLEOTIDE SEQUENCE [LARGE SCALE GENOMIC DNA]</scope>
    <source>
        <strain evidence="1 2">DSM 29005</strain>
    </source>
</reference>
<organism evidence="1 2">
    <name type="scientific">Metabacillus malikii</name>
    <dbReference type="NCBI Taxonomy" id="1504265"/>
    <lineage>
        <taxon>Bacteria</taxon>
        <taxon>Bacillati</taxon>
        <taxon>Bacillota</taxon>
        <taxon>Bacilli</taxon>
        <taxon>Bacillales</taxon>
        <taxon>Bacillaceae</taxon>
        <taxon>Metabacillus</taxon>
    </lineage>
</organism>
<comment type="caution">
    <text evidence="1">The sequence shown here is derived from an EMBL/GenBank/DDBJ whole genome shotgun (WGS) entry which is preliminary data.</text>
</comment>
<dbReference type="EMBL" id="JAUSUD010000009">
    <property type="protein sequence ID" value="MDQ0231053.1"/>
    <property type="molecule type" value="Genomic_DNA"/>
</dbReference>
<accession>A0ABT9ZFL2</accession>
<protein>
    <submittedName>
        <fullName evidence="1">Uncharacterized protein</fullName>
    </submittedName>
</protein>
<sequence length="41" mass="4589">MGFIGGMKDISLPTFKQNGLHQWDEEHFSSYAQTKWASSAG</sequence>
<dbReference type="Proteomes" id="UP001234495">
    <property type="component" value="Unassembled WGS sequence"/>
</dbReference>
<keyword evidence="2" id="KW-1185">Reference proteome</keyword>
<proteinExistence type="predicted"/>
<name>A0ABT9ZFL2_9BACI</name>
<evidence type="ECO:0000313" key="2">
    <source>
        <dbReference type="Proteomes" id="UP001234495"/>
    </source>
</evidence>
<evidence type="ECO:0000313" key="1">
    <source>
        <dbReference type="EMBL" id="MDQ0231053.1"/>
    </source>
</evidence>
<gene>
    <name evidence="1" type="ORF">J2S19_002314</name>
</gene>